<evidence type="ECO:0000313" key="8">
    <source>
        <dbReference type="RefSeq" id="XP_005092081.1"/>
    </source>
</evidence>
<evidence type="ECO:0000256" key="2">
    <source>
        <dbReference type="ARBA" id="ARBA00022692"/>
    </source>
</evidence>
<gene>
    <name evidence="8" type="primary">LOC101852828</name>
</gene>
<keyword evidence="3 5" id="KW-1133">Transmembrane helix</keyword>
<dbReference type="Gene3D" id="1.20.1070.10">
    <property type="entry name" value="Rhodopsin 7-helix transmembrane proteins"/>
    <property type="match status" value="1"/>
</dbReference>
<dbReference type="SUPFAM" id="SSF81321">
    <property type="entry name" value="Family A G protein-coupled receptor-like"/>
    <property type="match status" value="1"/>
</dbReference>
<dbReference type="Proteomes" id="UP000694888">
    <property type="component" value="Unplaced"/>
</dbReference>
<evidence type="ECO:0000256" key="3">
    <source>
        <dbReference type="ARBA" id="ARBA00022989"/>
    </source>
</evidence>
<dbReference type="InterPro" id="IPR019430">
    <property type="entry name" value="7TM_GPCR_serpentine_rcpt_Srx"/>
</dbReference>
<organism evidence="7 8">
    <name type="scientific">Aplysia californica</name>
    <name type="common">California sea hare</name>
    <dbReference type="NCBI Taxonomy" id="6500"/>
    <lineage>
        <taxon>Eukaryota</taxon>
        <taxon>Metazoa</taxon>
        <taxon>Spiralia</taxon>
        <taxon>Lophotrochozoa</taxon>
        <taxon>Mollusca</taxon>
        <taxon>Gastropoda</taxon>
        <taxon>Heterobranchia</taxon>
        <taxon>Euthyneura</taxon>
        <taxon>Tectipleura</taxon>
        <taxon>Aplysiida</taxon>
        <taxon>Aplysioidea</taxon>
        <taxon>Aplysiidae</taxon>
        <taxon>Aplysia</taxon>
    </lineage>
</organism>
<evidence type="ECO:0000256" key="1">
    <source>
        <dbReference type="ARBA" id="ARBA00004370"/>
    </source>
</evidence>
<dbReference type="Pfam" id="PF10328">
    <property type="entry name" value="7TM_GPCR_Srx"/>
    <property type="match status" value="1"/>
</dbReference>
<dbReference type="GeneID" id="101852828"/>
<protein>
    <submittedName>
        <fullName evidence="8">Uncharacterized protein LOC101852828</fullName>
    </submittedName>
</protein>
<keyword evidence="7" id="KW-1185">Reference proteome</keyword>
<feature type="transmembrane region" description="Helical" evidence="5">
    <location>
        <begin position="30"/>
        <end position="56"/>
    </location>
</feature>
<accession>A0ABM0JES8</accession>
<reference evidence="8" key="1">
    <citation type="submission" date="2025-08" db="UniProtKB">
        <authorList>
            <consortium name="RefSeq"/>
        </authorList>
    </citation>
    <scope>IDENTIFICATION</scope>
</reference>
<dbReference type="InterPro" id="IPR052954">
    <property type="entry name" value="GPCR-Ligand_Int"/>
</dbReference>
<dbReference type="RefSeq" id="XP_005092081.1">
    <property type="nucleotide sequence ID" value="XM_005092024.1"/>
</dbReference>
<dbReference type="InterPro" id="IPR017452">
    <property type="entry name" value="GPCR_Rhodpsn_7TM"/>
</dbReference>
<evidence type="ECO:0000256" key="5">
    <source>
        <dbReference type="SAM" id="Phobius"/>
    </source>
</evidence>
<feature type="domain" description="G-protein coupled receptors family 1 profile" evidence="6">
    <location>
        <begin position="47"/>
        <end position="190"/>
    </location>
</feature>
<dbReference type="PANTHER" id="PTHR46641">
    <property type="entry name" value="FMRFAMIDE RECEPTOR-RELATED"/>
    <property type="match status" value="1"/>
</dbReference>
<name>A0ABM0JES8_APLCA</name>
<feature type="transmembrane region" description="Helical" evidence="5">
    <location>
        <begin position="68"/>
        <end position="92"/>
    </location>
</feature>
<feature type="transmembrane region" description="Helical" evidence="5">
    <location>
        <begin position="112"/>
        <end position="130"/>
    </location>
</feature>
<keyword evidence="4 5" id="KW-0472">Membrane</keyword>
<evidence type="ECO:0000256" key="4">
    <source>
        <dbReference type="ARBA" id="ARBA00023136"/>
    </source>
</evidence>
<evidence type="ECO:0000259" key="6">
    <source>
        <dbReference type="PROSITE" id="PS50262"/>
    </source>
</evidence>
<comment type="subcellular location">
    <subcellularLocation>
        <location evidence="1">Membrane</location>
    </subcellularLocation>
</comment>
<keyword evidence="2 5" id="KW-0812">Transmembrane</keyword>
<proteinExistence type="predicted"/>
<evidence type="ECO:0000313" key="7">
    <source>
        <dbReference type="Proteomes" id="UP000694888"/>
    </source>
</evidence>
<feature type="transmembrane region" description="Helical" evidence="5">
    <location>
        <begin position="151"/>
        <end position="171"/>
    </location>
</feature>
<sequence>MGTGNESQAAPSQADLKGIVDDDVLNVFVVIFYVTATGTISFSGIIFNIINIIVFLKQGLKDTVNITLFGLAISDTGSLMGLLWMSICFNPALVNSGIPFDHEDIQYLTAGWPHVIFARITSWITAFVTFERCLCIALPLKVKTIITPRRAVIVVVSIYLIMIACIAPVFYSVSLGPKYFPLKNKTLIVM</sequence>
<dbReference type="PANTHER" id="PTHR46641:SF2">
    <property type="entry name" value="FMRFAMIDE RECEPTOR"/>
    <property type="match status" value="1"/>
</dbReference>
<dbReference type="PROSITE" id="PS50262">
    <property type="entry name" value="G_PROTEIN_RECEP_F1_2"/>
    <property type="match status" value="1"/>
</dbReference>